<dbReference type="InterPro" id="IPR017782">
    <property type="entry name" value="Hydroxyacylglutathione_Hdrlase"/>
</dbReference>
<organism evidence="9 10">
    <name type="scientific">Ewingella americana (strain ATCC 33852 / DSM 4580 / CCUG 14506 / JCM 5911 / LMG 7869 / NCTC 12157 / CDC 1468-78)</name>
    <dbReference type="NCBI Taxonomy" id="910964"/>
    <lineage>
        <taxon>Bacteria</taxon>
        <taxon>Pseudomonadati</taxon>
        <taxon>Pseudomonadota</taxon>
        <taxon>Gammaproteobacteria</taxon>
        <taxon>Enterobacterales</taxon>
        <taxon>Yersiniaceae</taxon>
        <taxon>Ewingella</taxon>
    </lineage>
</organism>
<dbReference type="InterPro" id="IPR035680">
    <property type="entry name" value="Clx_II_MBL"/>
</dbReference>
<dbReference type="InterPro" id="IPR032282">
    <property type="entry name" value="HAGH_C"/>
</dbReference>
<gene>
    <name evidence="7 9" type="primary">gloB</name>
    <name evidence="9" type="ORF">GEAM_0497</name>
</gene>
<dbReference type="SUPFAM" id="SSF56281">
    <property type="entry name" value="Metallo-hydrolase/oxidoreductase"/>
    <property type="match status" value="1"/>
</dbReference>
<dbReference type="PANTHER" id="PTHR43705:SF1">
    <property type="entry name" value="HYDROXYACYLGLUTATHIONE HYDROLASE GLOB"/>
    <property type="match status" value="1"/>
</dbReference>
<keyword evidence="5 7" id="KW-0378">Hydrolase</keyword>
<dbReference type="GO" id="GO:0046872">
    <property type="term" value="F:metal ion binding"/>
    <property type="evidence" value="ECO:0007669"/>
    <property type="project" value="UniProtKB-KW"/>
</dbReference>
<evidence type="ECO:0000259" key="8">
    <source>
        <dbReference type="SMART" id="SM00849"/>
    </source>
</evidence>
<evidence type="ECO:0000256" key="5">
    <source>
        <dbReference type="ARBA" id="ARBA00022801"/>
    </source>
</evidence>
<evidence type="ECO:0000256" key="1">
    <source>
        <dbReference type="ARBA" id="ARBA00001623"/>
    </source>
</evidence>
<dbReference type="Proteomes" id="UP000028640">
    <property type="component" value="Unassembled WGS sequence"/>
</dbReference>
<feature type="binding site" evidence="7">
    <location>
        <position position="152"/>
    </location>
    <ligand>
        <name>Zn(2+)</name>
        <dbReference type="ChEBI" id="CHEBI:29105"/>
        <label>1</label>
    </ligand>
</feature>
<feature type="domain" description="Metallo-beta-lactamase" evidence="8">
    <location>
        <begin position="36"/>
        <end position="190"/>
    </location>
</feature>
<evidence type="ECO:0000256" key="6">
    <source>
        <dbReference type="ARBA" id="ARBA00022833"/>
    </source>
</evidence>
<evidence type="ECO:0000313" key="9">
    <source>
        <dbReference type="EMBL" id="KFC85058.1"/>
    </source>
</evidence>
<dbReference type="Pfam" id="PF16123">
    <property type="entry name" value="HAGH_C"/>
    <property type="match status" value="1"/>
</dbReference>
<dbReference type="EC" id="3.1.2.6" evidence="7"/>
<dbReference type="SMART" id="SM00849">
    <property type="entry name" value="Lactamase_B"/>
    <property type="match status" value="1"/>
</dbReference>
<comment type="similarity">
    <text evidence="3 7">Belongs to the metallo-beta-lactamase superfamily. Glyoxalase II family.</text>
</comment>
<feature type="binding site" evidence="7">
    <location>
        <position position="82"/>
    </location>
    <ligand>
        <name>Zn(2+)</name>
        <dbReference type="ChEBI" id="CHEBI:29105"/>
        <label>2</label>
    </ligand>
</feature>
<dbReference type="eggNOG" id="COG0491">
    <property type="taxonomic scope" value="Bacteria"/>
</dbReference>
<name>A0A085GMW3_EWIA3</name>
<dbReference type="Pfam" id="PF00753">
    <property type="entry name" value="Lactamase_B"/>
    <property type="match status" value="1"/>
</dbReference>
<dbReference type="InterPro" id="IPR001279">
    <property type="entry name" value="Metallo-B-lactamas"/>
</dbReference>
<dbReference type="PANTHER" id="PTHR43705">
    <property type="entry name" value="HYDROXYACYLGLUTATHIONE HYDROLASE"/>
    <property type="match status" value="1"/>
</dbReference>
<dbReference type="CDD" id="cd07723">
    <property type="entry name" value="hydroxyacylglutathione_hydrolase_MBL-fold"/>
    <property type="match status" value="1"/>
</dbReference>
<dbReference type="HAMAP" id="MF_01374">
    <property type="entry name" value="Glyoxalase_2"/>
    <property type="match status" value="1"/>
</dbReference>
<keyword evidence="10" id="KW-1185">Reference proteome</keyword>
<comment type="function">
    <text evidence="7">Thiolesterase that catalyzes the hydrolysis of S-D-lactoyl-glutathione to form glutathione and D-lactic acid.</text>
</comment>
<evidence type="ECO:0000256" key="4">
    <source>
        <dbReference type="ARBA" id="ARBA00022723"/>
    </source>
</evidence>
<keyword evidence="6 7" id="KW-0862">Zinc</keyword>
<accession>A0A085GMW3</accession>
<dbReference type="STRING" id="910964.GEAM_0497"/>
<comment type="caution">
    <text evidence="9">The sequence shown here is derived from an EMBL/GenBank/DDBJ whole genome shotgun (WGS) entry which is preliminary data.</text>
</comment>
<dbReference type="GO" id="GO:0019243">
    <property type="term" value="P:methylglyoxal catabolic process to D-lactate via S-lactoyl-glutathione"/>
    <property type="evidence" value="ECO:0007669"/>
    <property type="project" value="UniProtKB-UniRule"/>
</dbReference>
<sequence length="276" mass="31014">MIFFRVRAGSIFYFRLTSVCQREVSMNLISIPALQDNYIWLLDDQNGHCLIVDPGEAAPVLEVLKARNLTPTDILLTHHHHDHVGGVNEILSHFPAVKVYGPEETAGKGAQKILKNGDEVEIGGAKWHIFATPGHTLGHISYYSAPYLFCGDTMFSAGCGRLFEGTPEQMYQSFQQLAQLPDDTLVCAAHEYTLSNLKFARSILPDDSDIDSHEQNVQEMRKKGQPSLPTTLGLERKINLFLRCDDIDLQNKLNLNDPLKPSWQVFAYLRGLKDSF</sequence>
<dbReference type="AlphaFoldDB" id="A0A085GMW3"/>
<feature type="binding site" evidence="7">
    <location>
        <position position="83"/>
    </location>
    <ligand>
        <name>Zn(2+)</name>
        <dbReference type="ChEBI" id="CHEBI:29105"/>
        <label>2</label>
    </ligand>
</feature>
<dbReference type="InterPro" id="IPR036866">
    <property type="entry name" value="RibonucZ/Hydroxyglut_hydro"/>
</dbReference>
<dbReference type="Gene3D" id="3.60.15.10">
    <property type="entry name" value="Ribonuclease Z/Hydroxyacylglutathione hydrolase-like"/>
    <property type="match status" value="1"/>
</dbReference>
<evidence type="ECO:0000256" key="2">
    <source>
        <dbReference type="ARBA" id="ARBA00004963"/>
    </source>
</evidence>
<evidence type="ECO:0000256" key="3">
    <source>
        <dbReference type="ARBA" id="ARBA00006759"/>
    </source>
</evidence>
<reference evidence="9 10" key="1">
    <citation type="submission" date="2014-05" db="EMBL/GenBank/DDBJ databases">
        <title>ATOL: Assembling a taxonomically balanced genome-scale reconstruction of the evolutionary history of the Enterobacteriaceae.</title>
        <authorList>
            <person name="Plunkett G.III."/>
            <person name="Neeno-Eckwall E.C."/>
            <person name="Glasner J.D."/>
            <person name="Perna N.T."/>
        </authorList>
    </citation>
    <scope>NUCLEOTIDE SEQUENCE [LARGE SCALE GENOMIC DNA]</scope>
    <source>
        <strain evidence="9 10">ATCC 33852</strain>
    </source>
</reference>
<dbReference type="GO" id="GO:0004416">
    <property type="term" value="F:hydroxyacylglutathione hydrolase activity"/>
    <property type="evidence" value="ECO:0007669"/>
    <property type="project" value="UniProtKB-UniRule"/>
</dbReference>
<evidence type="ECO:0000313" key="10">
    <source>
        <dbReference type="Proteomes" id="UP000028640"/>
    </source>
</evidence>
<dbReference type="EMBL" id="JMPJ01000021">
    <property type="protein sequence ID" value="KFC85058.1"/>
    <property type="molecule type" value="Genomic_DNA"/>
</dbReference>
<comment type="cofactor">
    <cofactor evidence="7">
        <name>Zn(2+)</name>
        <dbReference type="ChEBI" id="CHEBI:29105"/>
    </cofactor>
    <text evidence="7">Binds 2 Zn(2+) ions per subunit.</text>
</comment>
<feature type="binding site" evidence="7">
    <location>
        <position position="190"/>
    </location>
    <ligand>
        <name>Zn(2+)</name>
        <dbReference type="ChEBI" id="CHEBI:29105"/>
        <label>2</label>
    </ligand>
</feature>
<feature type="binding site" evidence="7">
    <location>
        <position position="152"/>
    </location>
    <ligand>
        <name>Zn(2+)</name>
        <dbReference type="ChEBI" id="CHEBI:29105"/>
        <label>2</label>
    </ligand>
</feature>
<feature type="binding site" evidence="7">
    <location>
        <position position="78"/>
    </location>
    <ligand>
        <name>Zn(2+)</name>
        <dbReference type="ChEBI" id="CHEBI:29105"/>
        <label>1</label>
    </ligand>
</feature>
<dbReference type="UniPathway" id="UPA00619">
    <property type="reaction ID" value="UER00676"/>
</dbReference>
<evidence type="ECO:0000256" key="7">
    <source>
        <dbReference type="HAMAP-Rule" id="MF_01374"/>
    </source>
</evidence>
<protein>
    <recommendedName>
        <fullName evidence="7">Hydroxyacylglutathione hydrolase</fullName>
        <ecNumber evidence="7">3.1.2.6</ecNumber>
    </recommendedName>
    <alternativeName>
        <fullName evidence="7">Glyoxalase II</fullName>
        <shortName evidence="7">Glx II</shortName>
    </alternativeName>
</protein>
<dbReference type="NCBIfam" id="TIGR03413">
    <property type="entry name" value="GSH_gloB"/>
    <property type="match status" value="1"/>
</dbReference>
<dbReference type="PIRSF" id="PIRSF005457">
    <property type="entry name" value="Glx"/>
    <property type="match status" value="1"/>
</dbReference>
<comment type="catalytic activity">
    <reaction evidence="1 7">
        <text>an S-(2-hydroxyacyl)glutathione + H2O = a 2-hydroxy carboxylate + glutathione + H(+)</text>
        <dbReference type="Rhea" id="RHEA:21864"/>
        <dbReference type="ChEBI" id="CHEBI:15377"/>
        <dbReference type="ChEBI" id="CHEBI:15378"/>
        <dbReference type="ChEBI" id="CHEBI:57925"/>
        <dbReference type="ChEBI" id="CHEBI:58896"/>
        <dbReference type="ChEBI" id="CHEBI:71261"/>
        <dbReference type="EC" id="3.1.2.6"/>
    </reaction>
</comment>
<comment type="pathway">
    <text evidence="2 7">Secondary metabolite metabolism; methylglyoxal degradation; (R)-lactate from methylglyoxal: step 2/2.</text>
</comment>
<comment type="subunit">
    <text evidence="7">Monomer.</text>
</comment>
<proteinExistence type="inferred from homology"/>
<feature type="binding site" evidence="7">
    <location>
        <position position="135"/>
    </location>
    <ligand>
        <name>Zn(2+)</name>
        <dbReference type="ChEBI" id="CHEBI:29105"/>
        <label>1</label>
    </ligand>
</feature>
<keyword evidence="4 7" id="KW-0479">Metal-binding</keyword>
<dbReference type="InterPro" id="IPR050110">
    <property type="entry name" value="Glyoxalase_II_hydrolase"/>
</dbReference>
<feature type="binding site" evidence="7">
    <location>
        <position position="80"/>
    </location>
    <ligand>
        <name>Zn(2+)</name>
        <dbReference type="ChEBI" id="CHEBI:29105"/>
        <label>1</label>
    </ligand>
</feature>